<dbReference type="InterPro" id="IPR013670">
    <property type="entry name" value="EcoEI_R_C_dom"/>
</dbReference>
<dbReference type="InterPro" id="IPR027417">
    <property type="entry name" value="P-loop_NTPase"/>
</dbReference>
<gene>
    <name evidence="2" type="ORF">MNB_SUP05-5-906</name>
</gene>
<name>A0A1W1BV93_9ZZZZ</name>
<sequence>MRPVNQIIEFKQIVGRGTRLFDGKEFFTIYDFVDAYQRFSDPEWDGEPQPEEPCAVCGEIPCVCEKQPPKPCPVCGQRPCICEKEPPEPCPVCGHRPCICPKKVKVKLKDGKEREIQHMIATSFWSADGKPISAQEFLENLFGELPNFFKDEKELREIWSNPQTRKTLLEQLDEAGFGKEELATLQKLINAEKSDLFDVLEYVFNGDFKPITREERATRAKATIFTLLNDKQKEFIEFVLSKYVETGISELDQEKLPILLQTKYQSLEDAKTILGDESQISDLFIKFQQYLYLKKVA</sequence>
<dbReference type="EMBL" id="FPHJ01000021">
    <property type="protein sequence ID" value="SFV57415.1"/>
    <property type="molecule type" value="Genomic_DNA"/>
</dbReference>
<evidence type="ECO:0000313" key="2">
    <source>
        <dbReference type="EMBL" id="SFV57415.1"/>
    </source>
</evidence>
<dbReference type="Pfam" id="PF08463">
    <property type="entry name" value="EcoEI_R_C"/>
    <property type="match status" value="1"/>
</dbReference>
<feature type="domain" description="EcoEI R protein C-terminal" evidence="1">
    <location>
        <begin position="135"/>
        <end position="292"/>
    </location>
</feature>
<keyword evidence="2" id="KW-0378">Hydrolase</keyword>
<dbReference type="GO" id="GO:0009035">
    <property type="term" value="F:type I site-specific deoxyribonuclease activity"/>
    <property type="evidence" value="ECO:0007669"/>
    <property type="project" value="UniProtKB-EC"/>
</dbReference>
<evidence type="ECO:0000259" key="1">
    <source>
        <dbReference type="Pfam" id="PF08463"/>
    </source>
</evidence>
<protein>
    <submittedName>
        <fullName evidence="2">Type I restriction-modification system, restriction subunit R</fullName>
        <ecNumber evidence="2">3.1.21.3</ecNumber>
    </submittedName>
</protein>
<accession>A0A1W1BV93</accession>
<dbReference type="EC" id="3.1.21.3" evidence="2"/>
<dbReference type="GO" id="GO:0003677">
    <property type="term" value="F:DNA binding"/>
    <property type="evidence" value="ECO:0007669"/>
    <property type="project" value="InterPro"/>
</dbReference>
<organism evidence="2">
    <name type="scientific">hydrothermal vent metagenome</name>
    <dbReference type="NCBI Taxonomy" id="652676"/>
    <lineage>
        <taxon>unclassified sequences</taxon>
        <taxon>metagenomes</taxon>
        <taxon>ecological metagenomes</taxon>
    </lineage>
</organism>
<dbReference type="GO" id="GO:0006304">
    <property type="term" value="P:DNA modification"/>
    <property type="evidence" value="ECO:0007669"/>
    <property type="project" value="InterPro"/>
</dbReference>
<dbReference type="Gene3D" id="3.40.50.300">
    <property type="entry name" value="P-loop containing nucleotide triphosphate hydrolases"/>
    <property type="match status" value="1"/>
</dbReference>
<proteinExistence type="predicted"/>
<reference evidence="2" key="1">
    <citation type="submission" date="2016-10" db="EMBL/GenBank/DDBJ databases">
        <authorList>
            <person name="de Groot N.N."/>
        </authorList>
    </citation>
    <scope>NUCLEOTIDE SEQUENCE</scope>
</reference>
<dbReference type="AlphaFoldDB" id="A0A1W1BV93"/>